<protein>
    <submittedName>
        <fullName evidence="1">Transcriptional repressor NsrR</fullName>
    </submittedName>
</protein>
<dbReference type="Pfam" id="PF02082">
    <property type="entry name" value="Rrf2"/>
    <property type="match status" value="1"/>
</dbReference>
<name>A0A5C5Y1X9_9PLAN</name>
<evidence type="ECO:0000313" key="1">
    <source>
        <dbReference type="EMBL" id="TWT68641.1"/>
    </source>
</evidence>
<dbReference type="InterPro" id="IPR036390">
    <property type="entry name" value="WH_DNA-bd_sf"/>
</dbReference>
<dbReference type="InterPro" id="IPR000944">
    <property type="entry name" value="Tscrpt_reg_Rrf2"/>
</dbReference>
<gene>
    <name evidence="1" type="ORF">Pan14r_08880</name>
</gene>
<dbReference type="GO" id="GO:0005829">
    <property type="term" value="C:cytosol"/>
    <property type="evidence" value="ECO:0007669"/>
    <property type="project" value="TreeGrafter"/>
</dbReference>
<dbReference type="PROSITE" id="PS51197">
    <property type="entry name" value="HTH_RRF2_2"/>
    <property type="match status" value="1"/>
</dbReference>
<proteinExistence type="predicted"/>
<dbReference type="SUPFAM" id="SSF46785">
    <property type="entry name" value="Winged helix' DNA-binding domain"/>
    <property type="match status" value="1"/>
</dbReference>
<dbReference type="PANTHER" id="PTHR33221:SF13">
    <property type="entry name" value="TRANSCRIPTIONAL REGULATOR-RELATED"/>
    <property type="match status" value="1"/>
</dbReference>
<dbReference type="Proteomes" id="UP000317238">
    <property type="component" value="Unassembled WGS sequence"/>
</dbReference>
<keyword evidence="2" id="KW-1185">Reference proteome</keyword>
<dbReference type="PANTHER" id="PTHR33221">
    <property type="entry name" value="WINGED HELIX-TURN-HELIX TRANSCRIPTIONAL REGULATOR, RRF2 FAMILY"/>
    <property type="match status" value="1"/>
</dbReference>
<dbReference type="EMBL" id="SJPL01000001">
    <property type="protein sequence ID" value="TWT68641.1"/>
    <property type="molecule type" value="Genomic_DNA"/>
</dbReference>
<dbReference type="InterPro" id="IPR036388">
    <property type="entry name" value="WH-like_DNA-bd_sf"/>
</dbReference>
<accession>A0A5C5Y1X9</accession>
<dbReference type="Gene3D" id="1.10.10.10">
    <property type="entry name" value="Winged helix-like DNA-binding domain superfamily/Winged helix DNA-binding domain"/>
    <property type="match status" value="1"/>
</dbReference>
<evidence type="ECO:0000313" key="2">
    <source>
        <dbReference type="Proteomes" id="UP000317238"/>
    </source>
</evidence>
<sequence length="152" mass="16329">MPIQSFRRVFEVISKTAEYALRAVACMGSQPDQPVSANALAELTKVPRRYLTRVLQDLCAAGMVQSRPGPGGGYALAKPIGKLTILDVINTVAPIERIKKCPLGLKTHTKLCPLHAELDRAYAATEKAFKGVTIKDLVNSASPIVPLCETAS</sequence>
<dbReference type="NCBIfam" id="TIGR00738">
    <property type="entry name" value="rrf2_super"/>
    <property type="match status" value="1"/>
</dbReference>
<organism evidence="1 2">
    <name type="scientific">Crateriforma conspicua</name>
    <dbReference type="NCBI Taxonomy" id="2527996"/>
    <lineage>
        <taxon>Bacteria</taxon>
        <taxon>Pseudomonadati</taxon>
        <taxon>Planctomycetota</taxon>
        <taxon>Planctomycetia</taxon>
        <taxon>Planctomycetales</taxon>
        <taxon>Planctomycetaceae</taxon>
        <taxon>Crateriforma</taxon>
    </lineage>
</organism>
<dbReference type="AlphaFoldDB" id="A0A5C5Y1X9"/>
<dbReference type="GO" id="GO:0003700">
    <property type="term" value="F:DNA-binding transcription factor activity"/>
    <property type="evidence" value="ECO:0007669"/>
    <property type="project" value="TreeGrafter"/>
</dbReference>
<reference evidence="1 2" key="1">
    <citation type="submission" date="2019-02" db="EMBL/GenBank/DDBJ databases">
        <title>Deep-cultivation of Planctomycetes and their phenomic and genomic characterization uncovers novel biology.</title>
        <authorList>
            <person name="Wiegand S."/>
            <person name="Jogler M."/>
            <person name="Boedeker C."/>
            <person name="Pinto D."/>
            <person name="Vollmers J."/>
            <person name="Rivas-Marin E."/>
            <person name="Kohn T."/>
            <person name="Peeters S.H."/>
            <person name="Heuer A."/>
            <person name="Rast P."/>
            <person name="Oberbeckmann S."/>
            <person name="Bunk B."/>
            <person name="Jeske O."/>
            <person name="Meyerdierks A."/>
            <person name="Storesund J.E."/>
            <person name="Kallscheuer N."/>
            <person name="Luecker S."/>
            <person name="Lage O.M."/>
            <person name="Pohl T."/>
            <person name="Merkel B.J."/>
            <person name="Hornburger P."/>
            <person name="Mueller R.-W."/>
            <person name="Bruemmer F."/>
            <person name="Labrenz M."/>
            <person name="Spormann A.M."/>
            <person name="Op Den Camp H."/>
            <person name="Overmann J."/>
            <person name="Amann R."/>
            <person name="Jetten M.S.M."/>
            <person name="Mascher T."/>
            <person name="Medema M.H."/>
            <person name="Devos D.P."/>
            <person name="Kaster A.-K."/>
            <person name="Ovreas L."/>
            <person name="Rohde M."/>
            <person name="Galperin M.Y."/>
            <person name="Jogler C."/>
        </authorList>
    </citation>
    <scope>NUCLEOTIDE SEQUENCE [LARGE SCALE GENOMIC DNA]</scope>
    <source>
        <strain evidence="1 2">Pan14r</strain>
    </source>
</reference>
<comment type="caution">
    <text evidence="1">The sequence shown here is derived from an EMBL/GenBank/DDBJ whole genome shotgun (WGS) entry which is preliminary data.</text>
</comment>